<dbReference type="GO" id="GO:0005634">
    <property type="term" value="C:nucleus"/>
    <property type="evidence" value="ECO:0007669"/>
    <property type="project" value="InterPro"/>
</dbReference>
<comment type="caution">
    <text evidence="3">The sequence shown here is derived from an EMBL/GenBank/DDBJ whole genome shotgun (WGS) entry which is preliminary data.</text>
</comment>
<dbReference type="AlphaFoldDB" id="A0A5C7HAB5"/>
<dbReference type="InterPro" id="IPR040036">
    <property type="entry name" value="CYCLOPS"/>
</dbReference>
<dbReference type="Proteomes" id="UP000323000">
    <property type="component" value="Chromosome 9"/>
</dbReference>
<evidence type="ECO:0000313" key="3">
    <source>
        <dbReference type="EMBL" id="TXG54173.1"/>
    </source>
</evidence>
<protein>
    <recommendedName>
        <fullName evidence="5">Protein CYCLOPS</fullName>
    </recommendedName>
</protein>
<feature type="compositionally biased region" description="Polar residues" evidence="2">
    <location>
        <begin position="437"/>
        <end position="463"/>
    </location>
</feature>
<evidence type="ECO:0000313" key="4">
    <source>
        <dbReference type="Proteomes" id="UP000323000"/>
    </source>
</evidence>
<proteinExistence type="predicted"/>
<dbReference type="OrthoDB" id="1737017at2759"/>
<organism evidence="3 4">
    <name type="scientific">Acer yangbiense</name>
    <dbReference type="NCBI Taxonomy" id="1000413"/>
    <lineage>
        <taxon>Eukaryota</taxon>
        <taxon>Viridiplantae</taxon>
        <taxon>Streptophyta</taxon>
        <taxon>Embryophyta</taxon>
        <taxon>Tracheophyta</taxon>
        <taxon>Spermatophyta</taxon>
        <taxon>Magnoliopsida</taxon>
        <taxon>eudicotyledons</taxon>
        <taxon>Gunneridae</taxon>
        <taxon>Pentapetalae</taxon>
        <taxon>rosids</taxon>
        <taxon>malvids</taxon>
        <taxon>Sapindales</taxon>
        <taxon>Sapindaceae</taxon>
        <taxon>Hippocastanoideae</taxon>
        <taxon>Acereae</taxon>
        <taxon>Acer</taxon>
    </lineage>
</organism>
<accession>A0A5C7HAB5</accession>
<dbReference type="GO" id="GO:0036377">
    <property type="term" value="P:arbuscular mycorrhizal association"/>
    <property type="evidence" value="ECO:0007669"/>
    <property type="project" value="InterPro"/>
</dbReference>
<dbReference type="PANTHER" id="PTHR36890:SF1">
    <property type="entry name" value="PROTEIN CYCLOPS"/>
    <property type="match status" value="1"/>
</dbReference>
<reference evidence="4" key="1">
    <citation type="journal article" date="2019" name="Gigascience">
        <title>De novo genome assembly of the endangered Acer yangbiense, a plant species with extremely small populations endemic to Yunnan Province, China.</title>
        <authorList>
            <person name="Yang J."/>
            <person name="Wariss H.M."/>
            <person name="Tao L."/>
            <person name="Zhang R."/>
            <person name="Yun Q."/>
            <person name="Hollingsworth P."/>
            <person name="Dao Z."/>
            <person name="Luo G."/>
            <person name="Guo H."/>
            <person name="Ma Y."/>
            <person name="Sun W."/>
        </authorList>
    </citation>
    <scope>NUCLEOTIDE SEQUENCE [LARGE SCALE GENOMIC DNA]</scope>
    <source>
        <strain evidence="4">cv. Malutang</strain>
    </source>
</reference>
<keyword evidence="1" id="KW-0175">Coiled coil</keyword>
<feature type="region of interest" description="Disordered" evidence="2">
    <location>
        <begin position="481"/>
        <end position="513"/>
    </location>
</feature>
<feature type="coiled-coil region" evidence="1">
    <location>
        <begin position="531"/>
        <end position="593"/>
    </location>
</feature>
<dbReference type="EMBL" id="VAHF01000009">
    <property type="protein sequence ID" value="TXG54173.1"/>
    <property type="molecule type" value="Genomic_DNA"/>
</dbReference>
<sequence>MFNDGNSGRLIDDSFVKPESSEQNFSFYGSQSVQRSESEKGLMDADGRGFSDLYRNTSEELFLKTLMESSIGMPAPTMEMLGFKNLSQSIRTDSEELFKSWLTTGEASCCIIPIEEKLRCGPWIRLPTFVTNHSSFIDGLYLQNNGHNSSSIAHRTRQASRRVSTELTNLSNHQHGGMLQKRKSNDTLFLQNNPMAEEISADLNQQSFRNAVERGLQASNLYLAKAWFQSSQPMTRSRSSELRRRYAAMQSTQTPIGVEAMHNKLKEEFAKPNSSRDLHMSEVPNQMGTFMSPSHSSSSTFNTSQTGNVDKVSSVVSMLKGTLERKKISNQIEKEAVEECSNGLYQTQEVIFNTDSSQGHGNHIHEMPGTFQNLSADQIKVPGVLQMIQGSLDFDIGGFANPNNTIQLSTISQEPSQSESSAAAPVLSSGFDACDGPSNSSQTLSICESSRRQVGNCRSSENSSRAKDFKERIIDNLKDDRKRGGLSRYGSVTSAGSVDKGDPTKKRRVERSRKMAEAKERNLTPAIPSDMQSVLKRCENLEKEVRSLKLNLSFMNRKDSEQTKQIEELQKQNEELMDEKERLLEEIERIVSETGNI</sequence>
<feature type="region of interest" description="Disordered" evidence="2">
    <location>
        <begin position="434"/>
        <end position="466"/>
    </location>
</feature>
<evidence type="ECO:0000256" key="2">
    <source>
        <dbReference type="SAM" id="MobiDB-lite"/>
    </source>
</evidence>
<gene>
    <name evidence="3" type="ORF">EZV62_019429</name>
</gene>
<evidence type="ECO:0000256" key="1">
    <source>
        <dbReference type="SAM" id="Coils"/>
    </source>
</evidence>
<keyword evidence="4" id="KW-1185">Reference proteome</keyword>
<evidence type="ECO:0008006" key="5">
    <source>
        <dbReference type="Google" id="ProtNLM"/>
    </source>
</evidence>
<name>A0A5C7HAB5_9ROSI</name>
<dbReference type="PANTHER" id="PTHR36890">
    <property type="entry name" value="PROTEIN CYCLOPS"/>
    <property type="match status" value="1"/>
</dbReference>
<dbReference type="GO" id="GO:0043565">
    <property type="term" value="F:sequence-specific DNA binding"/>
    <property type="evidence" value="ECO:0007669"/>
    <property type="project" value="InterPro"/>
</dbReference>